<protein>
    <recommendedName>
        <fullName evidence="1">Restriction endonuclease type IV Mrr domain-containing protein</fullName>
    </recommendedName>
</protein>
<dbReference type="Gene3D" id="3.40.1350.10">
    <property type="match status" value="1"/>
</dbReference>
<feature type="non-terminal residue" evidence="2">
    <location>
        <position position="1"/>
    </location>
</feature>
<evidence type="ECO:0000259" key="1">
    <source>
        <dbReference type="Pfam" id="PF04471"/>
    </source>
</evidence>
<dbReference type="AlphaFoldDB" id="X1CYD1"/>
<dbReference type="PANTHER" id="PTHR30015:SF6">
    <property type="entry name" value="SLL1429 PROTEIN"/>
    <property type="match status" value="1"/>
</dbReference>
<feature type="domain" description="Restriction endonuclease type IV Mrr" evidence="1">
    <location>
        <begin position="30"/>
        <end position="137"/>
    </location>
</feature>
<dbReference type="GO" id="GO:0015666">
    <property type="term" value="F:restriction endodeoxyribonuclease activity"/>
    <property type="evidence" value="ECO:0007669"/>
    <property type="project" value="TreeGrafter"/>
</dbReference>
<proteinExistence type="predicted"/>
<dbReference type="SUPFAM" id="SSF52980">
    <property type="entry name" value="Restriction endonuclease-like"/>
    <property type="match status" value="1"/>
</dbReference>
<dbReference type="GO" id="GO:0003677">
    <property type="term" value="F:DNA binding"/>
    <property type="evidence" value="ECO:0007669"/>
    <property type="project" value="InterPro"/>
</dbReference>
<accession>X1CYD1</accession>
<reference evidence="2" key="1">
    <citation type="journal article" date="2014" name="Front. Microbiol.">
        <title>High frequency of phylogenetically diverse reductive dehalogenase-homologous genes in deep subseafloor sedimentary metagenomes.</title>
        <authorList>
            <person name="Kawai M."/>
            <person name="Futagami T."/>
            <person name="Toyoda A."/>
            <person name="Takaki Y."/>
            <person name="Nishi S."/>
            <person name="Hori S."/>
            <person name="Arai W."/>
            <person name="Tsubouchi T."/>
            <person name="Morono Y."/>
            <person name="Uchiyama I."/>
            <person name="Ito T."/>
            <person name="Fujiyama A."/>
            <person name="Inagaki F."/>
            <person name="Takami H."/>
        </authorList>
    </citation>
    <scope>NUCLEOTIDE SEQUENCE</scope>
    <source>
        <strain evidence="2">Expedition CK06-06</strain>
    </source>
</reference>
<evidence type="ECO:0000313" key="2">
    <source>
        <dbReference type="EMBL" id="GAH12882.1"/>
    </source>
</evidence>
<dbReference type="InterPro" id="IPR052906">
    <property type="entry name" value="Type_IV_Methyl-Rstrct_Enzyme"/>
</dbReference>
<name>X1CYD1_9ZZZZ</name>
<dbReference type="EMBL" id="BART01031300">
    <property type="protein sequence ID" value="GAH12882.1"/>
    <property type="molecule type" value="Genomic_DNA"/>
</dbReference>
<gene>
    <name evidence="2" type="ORF">S01H4_54399</name>
</gene>
<dbReference type="InterPro" id="IPR011335">
    <property type="entry name" value="Restrct_endonuc-II-like"/>
</dbReference>
<dbReference type="Pfam" id="PF04471">
    <property type="entry name" value="Mrr_cat"/>
    <property type="match status" value="1"/>
</dbReference>
<dbReference type="PANTHER" id="PTHR30015">
    <property type="entry name" value="MRR RESTRICTION SYSTEM PROTEIN"/>
    <property type="match status" value="1"/>
</dbReference>
<dbReference type="InterPro" id="IPR007560">
    <property type="entry name" value="Restrct_endonuc_IV_Mrr"/>
</dbReference>
<sequence>TEDAVNEICLYMAHAKGHSLASFLRQIVVKKMDGVSFEKFIALMFTLRGYKVEFTPSTADQGVDLIAVRNQERIAIQCKRWDDRVGSEAIYEVFTGKTIYKCTKGILITTASLTPQAEKMANELDIGCWDKDSIEALCEECVEKWDDAADIIERFASNKKLRVQDRFSSQDTEKVLGKIRKKHIIAHQDLQRSCWRFTDAAKLKAIIRELEQQGKIRGSWNERRGKKRGQIYTYIGD</sequence>
<comment type="caution">
    <text evidence="2">The sequence shown here is derived from an EMBL/GenBank/DDBJ whole genome shotgun (WGS) entry which is preliminary data.</text>
</comment>
<organism evidence="2">
    <name type="scientific">marine sediment metagenome</name>
    <dbReference type="NCBI Taxonomy" id="412755"/>
    <lineage>
        <taxon>unclassified sequences</taxon>
        <taxon>metagenomes</taxon>
        <taxon>ecological metagenomes</taxon>
    </lineage>
</organism>
<dbReference type="GO" id="GO:0009307">
    <property type="term" value="P:DNA restriction-modification system"/>
    <property type="evidence" value="ECO:0007669"/>
    <property type="project" value="InterPro"/>
</dbReference>
<dbReference type="InterPro" id="IPR011856">
    <property type="entry name" value="tRNA_endonuc-like_dom_sf"/>
</dbReference>